<gene>
    <name evidence="1" type="primary">hicA</name>
    <name evidence="1" type="ORF">DTO96_102511</name>
</gene>
<dbReference type="SUPFAM" id="SSF54786">
    <property type="entry name" value="YcfA/nrd intein domain"/>
    <property type="match status" value="1"/>
</dbReference>
<dbReference type="EC" id="3.1.-.-" evidence="1"/>
<sequence length="58" mass="6746">MKISEFKRWLKQQGVEMIEGSKHTKLRVNGKQSHLPRHAAEIKEPLRKAILKQLGLND</sequence>
<keyword evidence="1" id="KW-0378">Hydrolase</keyword>
<dbReference type="GO" id="GO:0016787">
    <property type="term" value="F:hydrolase activity"/>
    <property type="evidence" value="ECO:0007669"/>
    <property type="project" value="UniProtKB-KW"/>
</dbReference>
<reference evidence="2" key="1">
    <citation type="submission" date="2018-07" db="EMBL/GenBank/DDBJ databases">
        <authorList>
            <person name="Kim H."/>
        </authorList>
    </citation>
    <scope>NUCLEOTIDE SEQUENCE [LARGE SCALE GENOMIC DNA]</scope>
    <source>
        <strain evidence="2">F02</strain>
    </source>
</reference>
<dbReference type="Gene3D" id="3.30.920.30">
    <property type="entry name" value="Hypothetical protein"/>
    <property type="match status" value="1"/>
</dbReference>
<evidence type="ECO:0000313" key="1">
    <source>
        <dbReference type="EMBL" id="AXF86755.1"/>
    </source>
</evidence>
<proteinExistence type="predicted"/>
<dbReference type="InterPro" id="IPR038570">
    <property type="entry name" value="HicA_sf"/>
</dbReference>
<dbReference type="RefSeq" id="WP_114563799.1">
    <property type="nucleotide sequence ID" value="NZ_CP031124.1"/>
</dbReference>
<dbReference type="AlphaFoldDB" id="A0A345DEG7"/>
<dbReference type="KEGG" id="hyf:DTO96_102511"/>
<keyword evidence="2" id="KW-1185">Reference proteome</keyword>
<dbReference type="EMBL" id="CP031124">
    <property type="protein sequence ID" value="AXF86755.1"/>
    <property type="molecule type" value="Genomic_DNA"/>
</dbReference>
<evidence type="ECO:0000313" key="2">
    <source>
        <dbReference type="Proteomes" id="UP000252182"/>
    </source>
</evidence>
<accession>A0A345DEG7</accession>
<dbReference type="OrthoDB" id="6699594at2"/>
<protein>
    <submittedName>
        <fullName evidence="1">Putative mRNA interferase HicA</fullName>
        <ecNumber evidence="1">3.1.-.-</ecNumber>
    </submittedName>
</protein>
<name>A0A345DEG7_9BURK</name>
<dbReference type="Proteomes" id="UP000252182">
    <property type="component" value="Chromosome"/>
</dbReference>
<organism evidence="1 2">
    <name type="scientific">Ephemeroptericola cinctiostellae</name>
    <dbReference type="NCBI Taxonomy" id="2268024"/>
    <lineage>
        <taxon>Bacteria</taxon>
        <taxon>Pseudomonadati</taxon>
        <taxon>Pseudomonadota</taxon>
        <taxon>Betaproteobacteria</taxon>
        <taxon>Burkholderiales</taxon>
        <taxon>Burkholderiaceae</taxon>
        <taxon>Ephemeroptericola</taxon>
    </lineage>
</organism>